<dbReference type="OrthoDB" id="9798754at2"/>
<evidence type="ECO:0000313" key="3">
    <source>
        <dbReference type="Proteomes" id="UP000242869"/>
    </source>
</evidence>
<gene>
    <name evidence="2" type="ORF">SAMN05660284_02361</name>
</gene>
<name>A0A1I5CB11_9NEIS</name>
<dbReference type="SUPFAM" id="SSF52980">
    <property type="entry name" value="Restriction endonuclease-like"/>
    <property type="match status" value="1"/>
</dbReference>
<dbReference type="InterPro" id="IPR047216">
    <property type="entry name" value="Endonuclease_DUF559_bact"/>
</dbReference>
<reference evidence="3" key="1">
    <citation type="submission" date="2016-10" db="EMBL/GenBank/DDBJ databases">
        <authorList>
            <person name="Varghese N."/>
            <person name="Submissions S."/>
        </authorList>
    </citation>
    <scope>NUCLEOTIDE SEQUENCE [LARGE SCALE GENOMIC DNA]</scope>
    <source>
        <strain evidence="3">DSM 6150</strain>
    </source>
</reference>
<evidence type="ECO:0000313" key="2">
    <source>
        <dbReference type="EMBL" id="SFN84066.1"/>
    </source>
</evidence>
<keyword evidence="2" id="KW-0255">Endonuclease</keyword>
<dbReference type="PANTHER" id="PTHR38590:SF1">
    <property type="entry name" value="BLL0828 PROTEIN"/>
    <property type="match status" value="1"/>
</dbReference>
<dbReference type="Pfam" id="PF04480">
    <property type="entry name" value="DUF559"/>
    <property type="match status" value="1"/>
</dbReference>
<dbReference type="PANTHER" id="PTHR38590">
    <property type="entry name" value="BLL0828 PROTEIN"/>
    <property type="match status" value="1"/>
</dbReference>
<keyword evidence="2" id="KW-0540">Nuclease</keyword>
<keyword evidence="3" id="KW-1185">Reference proteome</keyword>
<proteinExistence type="predicted"/>
<protein>
    <submittedName>
        <fullName evidence="2">Very-short-patch-repair endonuclease</fullName>
    </submittedName>
</protein>
<sequence length="128" mass="14646">MGPRGFAKHLRQNMTDAEQLLWQHLRAHRLGGAKFKRQQPIGPYIVDFVDFGARLIVEADGGQHNESATDLIRDAWLKTQGFRILRFWNNEILACTDEVLERIWTELGCPLSPNPSPTRGEGSEHRKI</sequence>
<dbReference type="AlphaFoldDB" id="A0A1I5CB11"/>
<dbReference type="STRING" id="83765.SAMN05660284_02361"/>
<keyword evidence="2" id="KW-0378">Hydrolase</keyword>
<dbReference type="Gene3D" id="3.40.960.10">
    <property type="entry name" value="VSR Endonuclease"/>
    <property type="match status" value="1"/>
</dbReference>
<dbReference type="RefSeq" id="WP_091196719.1">
    <property type="nucleotide sequence ID" value="NZ_FOVE01000019.1"/>
</dbReference>
<dbReference type="EMBL" id="FOVE01000019">
    <property type="protein sequence ID" value="SFN84066.1"/>
    <property type="molecule type" value="Genomic_DNA"/>
</dbReference>
<dbReference type="InterPro" id="IPR007569">
    <property type="entry name" value="DUF559"/>
</dbReference>
<dbReference type="Proteomes" id="UP000242869">
    <property type="component" value="Unassembled WGS sequence"/>
</dbReference>
<organism evidence="2 3">
    <name type="scientific">Formivibrio citricus</name>
    <dbReference type="NCBI Taxonomy" id="83765"/>
    <lineage>
        <taxon>Bacteria</taxon>
        <taxon>Pseudomonadati</taxon>
        <taxon>Pseudomonadota</taxon>
        <taxon>Betaproteobacteria</taxon>
        <taxon>Neisseriales</taxon>
        <taxon>Chitinibacteraceae</taxon>
        <taxon>Formivibrio</taxon>
    </lineage>
</organism>
<feature type="domain" description="DUF559" evidence="1">
    <location>
        <begin position="6"/>
        <end position="107"/>
    </location>
</feature>
<evidence type="ECO:0000259" key="1">
    <source>
        <dbReference type="Pfam" id="PF04480"/>
    </source>
</evidence>
<dbReference type="InterPro" id="IPR011335">
    <property type="entry name" value="Restrct_endonuc-II-like"/>
</dbReference>
<dbReference type="GO" id="GO:0004519">
    <property type="term" value="F:endonuclease activity"/>
    <property type="evidence" value="ECO:0007669"/>
    <property type="project" value="UniProtKB-KW"/>
</dbReference>
<accession>A0A1I5CB11</accession>
<dbReference type="CDD" id="cd01038">
    <property type="entry name" value="Endonuclease_DUF559"/>
    <property type="match status" value="1"/>
</dbReference>